<evidence type="ECO:0000256" key="4">
    <source>
        <dbReference type="RuleBase" id="RU367022"/>
    </source>
</evidence>
<dbReference type="GO" id="GO:0016020">
    <property type="term" value="C:membrane"/>
    <property type="evidence" value="ECO:0007669"/>
    <property type="project" value="UniProtKB-SubCell"/>
</dbReference>
<comment type="subcellular location">
    <subcellularLocation>
        <location evidence="4">Membrane</location>
        <topology evidence="4">Multi-pass membrane protein</topology>
    </subcellularLocation>
</comment>
<reference evidence="5" key="1">
    <citation type="submission" date="2020-04" db="EMBL/GenBank/DDBJ databases">
        <authorList>
            <person name="Alioto T."/>
            <person name="Alioto T."/>
            <person name="Gomez Garrido J."/>
        </authorList>
    </citation>
    <scope>NUCLEOTIDE SEQUENCE</scope>
    <source>
        <strain evidence="5">A484AB</strain>
    </source>
</reference>
<dbReference type="EMBL" id="CACRXK020003796">
    <property type="protein sequence ID" value="CAB4000282.1"/>
    <property type="molecule type" value="Genomic_DNA"/>
</dbReference>
<evidence type="ECO:0000313" key="5">
    <source>
        <dbReference type="EMBL" id="CAB4000282.1"/>
    </source>
</evidence>
<dbReference type="AlphaFoldDB" id="A0A6S7I1D6"/>
<sequence>MQNYFFFSSHVLLLFKEWQIDSVGVLVGAFVGLFLFTFLYEIASFYQSRYANGGAINSTRSDQTRCNESEEPYSYGTFRSGHPRTVPSSEDTENIIPLHVRVKLALTSRYIWSSLSFPFMVAANYFIMLAVMTYNAWLLIAVCLASGLGYFLLRADNDIPPVKPQNDGTTTPLLSSDEKLVLHA</sequence>
<comment type="caution">
    <text evidence="5">The sequence shown here is derived from an EMBL/GenBank/DDBJ whole genome shotgun (WGS) entry which is preliminary data.</text>
</comment>
<dbReference type="PANTHER" id="PTHR12483:SF115">
    <property type="entry name" value="COPPER TRANSPORT PROTEIN"/>
    <property type="match status" value="1"/>
</dbReference>
<comment type="similarity">
    <text evidence="4">Belongs to the copper transporter (Ctr) (TC 1.A.56) family. SLC31A subfamily.</text>
</comment>
<keyword evidence="1 4" id="KW-0812">Transmembrane</keyword>
<dbReference type="PANTHER" id="PTHR12483">
    <property type="entry name" value="SOLUTE CARRIER FAMILY 31 COPPER TRANSPORTERS"/>
    <property type="match status" value="1"/>
</dbReference>
<evidence type="ECO:0000313" key="6">
    <source>
        <dbReference type="Proteomes" id="UP001152795"/>
    </source>
</evidence>
<dbReference type="Pfam" id="PF04145">
    <property type="entry name" value="Ctr"/>
    <property type="match status" value="1"/>
</dbReference>
<gene>
    <name evidence="5" type="ORF">PACLA_8A071213</name>
</gene>
<evidence type="ECO:0000256" key="2">
    <source>
        <dbReference type="ARBA" id="ARBA00022989"/>
    </source>
</evidence>
<feature type="transmembrane region" description="Helical" evidence="4">
    <location>
        <begin position="20"/>
        <end position="40"/>
    </location>
</feature>
<dbReference type="InterPro" id="IPR007274">
    <property type="entry name" value="Cop_transporter"/>
</dbReference>
<accession>A0A6S7I1D6</accession>
<keyword evidence="6" id="KW-1185">Reference proteome</keyword>
<feature type="transmembrane region" description="Helical" evidence="4">
    <location>
        <begin position="134"/>
        <end position="153"/>
    </location>
</feature>
<proteinExistence type="inferred from homology"/>
<keyword evidence="4" id="KW-0186">Copper</keyword>
<dbReference type="GO" id="GO:0005375">
    <property type="term" value="F:copper ion transmembrane transporter activity"/>
    <property type="evidence" value="ECO:0007669"/>
    <property type="project" value="UniProtKB-UniRule"/>
</dbReference>
<keyword evidence="3 4" id="KW-0472">Membrane</keyword>
<evidence type="ECO:0000256" key="1">
    <source>
        <dbReference type="ARBA" id="ARBA00022692"/>
    </source>
</evidence>
<keyword evidence="4" id="KW-0813">Transport</keyword>
<organism evidence="5 6">
    <name type="scientific">Paramuricea clavata</name>
    <name type="common">Red gorgonian</name>
    <name type="synonym">Violescent sea-whip</name>
    <dbReference type="NCBI Taxonomy" id="317549"/>
    <lineage>
        <taxon>Eukaryota</taxon>
        <taxon>Metazoa</taxon>
        <taxon>Cnidaria</taxon>
        <taxon>Anthozoa</taxon>
        <taxon>Octocorallia</taxon>
        <taxon>Malacalcyonacea</taxon>
        <taxon>Plexauridae</taxon>
        <taxon>Paramuricea</taxon>
    </lineage>
</organism>
<name>A0A6S7I1D6_PARCT</name>
<keyword evidence="4" id="KW-0187">Copper transport</keyword>
<keyword evidence="2 4" id="KW-1133">Transmembrane helix</keyword>
<dbReference type="OrthoDB" id="73901at2759"/>
<evidence type="ECO:0000256" key="3">
    <source>
        <dbReference type="ARBA" id="ARBA00023136"/>
    </source>
</evidence>
<dbReference type="Proteomes" id="UP001152795">
    <property type="component" value="Unassembled WGS sequence"/>
</dbReference>
<feature type="transmembrane region" description="Helical" evidence="4">
    <location>
        <begin position="110"/>
        <end position="128"/>
    </location>
</feature>
<protein>
    <recommendedName>
        <fullName evidence="4">Copper transport protein</fullName>
    </recommendedName>
</protein>
<keyword evidence="4" id="KW-0406">Ion transport</keyword>